<dbReference type="AlphaFoldDB" id="A0A7W8LMP4"/>
<reference evidence="2 3" key="1">
    <citation type="submission" date="2020-08" db="EMBL/GenBank/DDBJ databases">
        <title>Genomic Encyclopedia of Type Strains, Phase IV (KMG-IV): sequencing the most valuable type-strain genomes for metagenomic binning, comparative biology and taxonomic classification.</title>
        <authorList>
            <person name="Goeker M."/>
        </authorList>
    </citation>
    <scope>NUCLEOTIDE SEQUENCE [LARGE SCALE GENOMIC DNA]</scope>
    <source>
        <strain evidence="2 3">DSM 103462</strain>
    </source>
</reference>
<sequence length="328" mass="37094">MKKIPSLAFLILAAMVNLLSGQEARKEKTSPLSVYLTTDLLYYPESKTQPGSSDTHFAGLTGAYSGFECRSQLFVDYMIKTPLGDHWLLKDANVVLTGAFELTPLSVRPQLALGFQPFPFLVLKGGGSFGFGWNMLGFEGLCALDEKSKRYEALSTFSHPFYEVWAQGTLMFDTGALIPGDWNHLIMLASYKTFYSGLAGLEKHRPFEWQGDKNRVEGLQYEFCGILAYQMPLVLYRAGFMYTAYGHYDGGDYGDFDASYDGAFTQHSLAGLCQFKFAEKDELTCIAQFTTRRSFDKELDEAEDALFAQKIGTEWFFQRMIFSWTHKF</sequence>
<name>A0A7W8LMP4_9SPIR</name>
<protein>
    <submittedName>
        <fullName evidence="2">Uncharacterized protein</fullName>
    </submittedName>
</protein>
<evidence type="ECO:0000313" key="2">
    <source>
        <dbReference type="EMBL" id="MBB5226697.1"/>
    </source>
</evidence>
<keyword evidence="1" id="KW-0732">Signal</keyword>
<dbReference type="RefSeq" id="WP_184660201.1">
    <property type="nucleotide sequence ID" value="NZ_CP031518.1"/>
</dbReference>
<feature type="chain" id="PRO_5030718785" evidence="1">
    <location>
        <begin position="21"/>
        <end position="328"/>
    </location>
</feature>
<gene>
    <name evidence="2" type="ORF">HNP76_002078</name>
</gene>
<evidence type="ECO:0000256" key="1">
    <source>
        <dbReference type="SAM" id="SignalP"/>
    </source>
</evidence>
<comment type="caution">
    <text evidence="2">The sequence shown here is derived from an EMBL/GenBank/DDBJ whole genome shotgun (WGS) entry which is preliminary data.</text>
</comment>
<dbReference type="EMBL" id="JACHFQ010000006">
    <property type="protein sequence ID" value="MBB5226697.1"/>
    <property type="molecule type" value="Genomic_DNA"/>
</dbReference>
<organism evidence="2 3">
    <name type="scientific">Treponema ruminis</name>
    <dbReference type="NCBI Taxonomy" id="744515"/>
    <lineage>
        <taxon>Bacteria</taxon>
        <taxon>Pseudomonadati</taxon>
        <taxon>Spirochaetota</taxon>
        <taxon>Spirochaetia</taxon>
        <taxon>Spirochaetales</taxon>
        <taxon>Treponemataceae</taxon>
        <taxon>Treponema</taxon>
    </lineage>
</organism>
<keyword evidence="3" id="KW-1185">Reference proteome</keyword>
<feature type="signal peptide" evidence="1">
    <location>
        <begin position="1"/>
        <end position="20"/>
    </location>
</feature>
<proteinExistence type="predicted"/>
<accession>A0A7W8LMP4</accession>
<dbReference type="Proteomes" id="UP000518887">
    <property type="component" value="Unassembled WGS sequence"/>
</dbReference>
<evidence type="ECO:0000313" key="3">
    <source>
        <dbReference type="Proteomes" id="UP000518887"/>
    </source>
</evidence>